<comment type="caution">
    <text evidence="2">The sequence shown here is derived from an EMBL/GenBank/DDBJ whole genome shotgun (WGS) entry which is preliminary data.</text>
</comment>
<organism evidence="2 3">
    <name type="scientific">Thalassospira permensis NBRC 106175</name>
    <dbReference type="NCBI Taxonomy" id="1353532"/>
    <lineage>
        <taxon>Bacteria</taxon>
        <taxon>Pseudomonadati</taxon>
        <taxon>Pseudomonadota</taxon>
        <taxon>Alphaproteobacteria</taxon>
        <taxon>Rhodospirillales</taxon>
        <taxon>Thalassospiraceae</taxon>
        <taxon>Thalassospira</taxon>
    </lineage>
</organism>
<proteinExistence type="predicted"/>
<keyword evidence="3" id="KW-1185">Reference proteome</keyword>
<dbReference type="EMBL" id="AUNC01000001">
    <property type="protein sequence ID" value="KEO59461.1"/>
    <property type="molecule type" value="Genomic_DNA"/>
</dbReference>
<name>A0ABR4TTW4_9PROT</name>
<evidence type="ECO:0000313" key="2">
    <source>
        <dbReference type="EMBL" id="KEO59461.1"/>
    </source>
</evidence>
<accession>A0ABR4TTW4</accession>
<evidence type="ECO:0000313" key="3">
    <source>
        <dbReference type="Proteomes" id="UP000027463"/>
    </source>
</evidence>
<protein>
    <submittedName>
        <fullName evidence="2">Uncharacterized protein</fullName>
    </submittedName>
</protein>
<keyword evidence="1" id="KW-1133">Transmembrane helix</keyword>
<evidence type="ECO:0000256" key="1">
    <source>
        <dbReference type="SAM" id="Phobius"/>
    </source>
</evidence>
<keyword evidence="1" id="KW-0812">Transmembrane</keyword>
<reference evidence="2 3" key="1">
    <citation type="submission" date="2013-07" db="EMBL/GenBank/DDBJ databases">
        <title>Thalassospira permensis NBRC 106175 Genome Sequencing.</title>
        <authorList>
            <person name="Lai Q."/>
            <person name="Shao Z."/>
        </authorList>
    </citation>
    <scope>NUCLEOTIDE SEQUENCE [LARGE SCALE GENOMIC DNA]</scope>
    <source>
        <strain evidence="2 3">NBRC 106175</strain>
    </source>
</reference>
<gene>
    <name evidence="2" type="ORF">SMB34_00340</name>
</gene>
<dbReference type="Proteomes" id="UP000027463">
    <property type="component" value="Unassembled WGS sequence"/>
</dbReference>
<feature type="transmembrane region" description="Helical" evidence="1">
    <location>
        <begin position="15"/>
        <end position="38"/>
    </location>
</feature>
<keyword evidence="1" id="KW-0472">Membrane</keyword>
<sequence length="53" mass="5985">MKLSFSALNPEIPDILILFGDIMVSNVDLSCILCWILAKPARIQKPTRNIKPF</sequence>